<keyword evidence="2" id="KW-1133">Transmembrane helix</keyword>
<organism evidence="3 4">
    <name type="scientific">Mycena pura</name>
    <dbReference type="NCBI Taxonomy" id="153505"/>
    <lineage>
        <taxon>Eukaryota</taxon>
        <taxon>Fungi</taxon>
        <taxon>Dikarya</taxon>
        <taxon>Basidiomycota</taxon>
        <taxon>Agaricomycotina</taxon>
        <taxon>Agaricomycetes</taxon>
        <taxon>Agaricomycetidae</taxon>
        <taxon>Agaricales</taxon>
        <taxon>Marasmiineae</taxon>
        <taxon>Mycenaceae</taxon>
        <taxon>Mycena</taxon>
    </lineage>
</organism>
<comment type="caution">
    <text evidence="3">The sequence shown here is derived from an EMBL/GenBank/DDBJ whole genome shotgun (WGS) entry which is preliminary data.</text>
</comment>
<accession>A0AAD6Y6G3</accession>
<feature type="region of interest" description="Disordered" evidence="1">
    <location>
        <begin position="293"/>
        <end position="335"/>
    </location>
</feature>
<evidence type="ECO:0000313" key="3">
    <source>
        <dbReference type="EMBL" id="KAJ7201796.1"/>
    </source>
</evidence>
<proteinExistence type="predicted"/>
<evidence type="ECO:0000256" key="1">
    <source>
        <dbReference type="SAM" id="MobiDB-lite"/>
    </source>
</evidence>
<evidence type="ECO:0000256" key="2">
    <source>
        <dbReference type="SAM" id="Phobius"/>
    </source>
</evidence>
<keyword evidence="4" id="KW-1185">Reference proteome</keyword>
<name>A0AAD6Y6G3_9AGAR</name>
<keyword evidence="2" id="KW-0812">Transmembrane</keyword>
<gene>
    <name evidence="3" type="ORF">GGX14DRAFT_399746</name>
</gene>
<dbReference type="EMBL" id="JARJCW010000057">
    <property type="protein sequence ID" value="KAJ7201796.1"/>
    <property type="molecule type" value="Genomic_DNA"/>
</dbReference>
<dbReference type="AlphaFoldDB" id="A0AAD6Y6G3"/>
<feature type="compositionally biased region" description="Polar residues" evidence="1">
    <location>
        <begin position="311"/>
        <end position="335"/>
    </location>
</feature>
<protein>
    <submittedName>
        <fullName evidence="3">Uncharacterized protein</fullName>
    </submittedName>
</protein>
<evidence type="ECO:0000313" key="4">
    <source>
        <dbReference type="Proteomes" id="UP001219525"/>
    </source>
</evidence>
<feature type="transmembrane region" description="Helical" evidence="2">
    <location>
        <begin position="157"/>
        <end position="177"/>
    </location>
</feature>
<reference evidence="3" key="1">
    <citation type="submission" date="2023-03" db="EMBL/GenBank/DDBJ databases">
        <title>Massive genome expansion in bonnet fungi (Mycena s.s.) driven by repeated elements and novel gene families across ecological guilds.</title>
        <authorList>
            <consortium name="Lawrence Berkeley National Laboratory"/>
            <person name="Harder C.B."/>
            <person name="Miyauchi S."/>
            <person name="Viragh M."/>
            <person name="Kuo A."/>
            <person name="Thoen E."/>
            <person name="Andreopoulos B."/>
            <person name="Lu D."/>
            <person name="Skrede I."/>
            <person name="Drula E."/>
            <person name="Henrissat B."/>
            <person name="Morin E."/>
            <person name="Kohler A."/>
            <person name="Barry K."/>
            <person name="LaButti K."/>
            <person name="Morin E."/>
            <person name="Salamov A."/>
            <person name="Lipzen A."/>
            <person name="Mereny Z."/>
            <person name="Hegedus B."/>
            <person name="Baldrian P."/>
            <person name="Stursova M."/>
            <person name="Weitz H."/>
            <person name="Taylor A."/>
            <person name="Grigoriev I.V."/>
            <person name="Nagy L.G."/>
            <person name="Martin F."/>
            <person name="Kauserud H."/>
        </authorList>
    </citation>
    <scope>NUCLEOTIDE SEQUENCE</scope>
    <source>
        <strain evidence="3">9144</strain>
    </source>
</reference>
<keyword evidence="2" id="KW-0472">Membrane</keyword>
<dbReference type="Proteomes" id="UP001219525">
    <property type="component" value="Unassembled WGS sequence"/>
</dbReference>
<sequence length="335" mass="36389">MAVESSLPLALEETAWRFDEHYYESAPAQLRLLRSYLRSTEHMFKLRLRAANYVHTEFGRGVPNCGVEWDWSSASCASGFISSILGGIFGPGDDPALPDPTPEQTRSTFHSVSFTPDCLFFAIASSPRLGPSSPFLASPVPTEPAAKAPSHKINGGAIAGGIVGAVIVIGAAIALFLRRRFRRRSVPEEILPTSAGPGSPLQKQVLSFNVTTGEQTLLAIDSPITHSVVEPEEAILPAITGWHRRYQRVNWSDRDESRSQSIAGPAASGTGAALEMQMRAMAERMALMETQLQMRSLAEEQPPGYTAARTPVNNYDQPASPDTGSSRQLSYFQED</sequence>